<comment type="caution">
    <text evidence="2">The sequence shown here is derived from an EMBL/GenBank/DDBJ whole genome shotgun (WGS) entry which is preliminary data.</text>
</comment>
<keyword evidence="1" id="KW-0812">Transmembrane</keyword>
<keyword evidence="1" id="KW-1133">Transmembrane helix</keyword>
<name>A0ABX1RST9_9PSEU</name>
<feature type="transmembrane region" description="Helical" evidence="1">
    <location>
        <begin position="27"/>
        <end position="48"/>
    </location>
</feature>
<evidence type="ECO:0000313" key="2">
    <source>
        <dbReference type="EMBL" id="NMH82609.1"/>
    </source>
</evidence>
<evidence type="ECO:0000313" key="3">
    <source>
        <dbReference type="Proteomes" id="UP001296706"/>
    </source>
</evidence>
<protein>
    <submittedName>
        <fullName evidence="2">Uncharacterized protein</fullName>
    </submittedName>
</protein>
<dbReference type="Proteomes" id="UP001296706">
    <property type="component" value="Unassembled WGS sequence"/>
</dbReference>
<gene>
    <name evidence="2" type="ORF">HF577_36675</name>
</gene>
<dbReference type="EMBL" id="JAAXKY010000265">
    <property type="protein sequence ID" value="NMH82609.1"/>
    <property type="molecule type" value="Genomic_DNA"/>
</dbReference>
<keyword evidence="1" id="KW-0472">Membrane</keyword>
<accession>A0ABX1RST9</accession>
<organism evidence="2 3">
    <name type="scientific">Pseudonocardia xinjiangensis</name>
    <dbReference type="NCBI Taxonomy" id="75289"/>
    <lineage>
        <taxon>Bacteria</taxon>
        <taxon>Bacillati</taxon>
        <taxon>Actinomycetota</taxon>
        <taxon>Actinomycetes</taxon>
        <taxon>Pseudonocardiales</taxon>
        <taxon>Pseudonocardiaceae</taxon>
        <taxon>Pseudonocardia</taxon>
    </lineage>
</organism>
<sequence>MPIRSPRGRAAAYRSIWQWPLRSPARLAVTGILVIAVAAGVSIGVNALGGGSAGRGLLASPSSTGAAPSATRLPGSAAVPVTPAPTALPPVPDLEPTTLPLSRAPAAALSVAARWSAAWVRPPAGTTAQAWLDGLRPTTTDEYLGVLSGVDPGNIPATRVTGEPRAVRVAPHSVQVQVPTDALTLVVLVVDTDTEGWRVAGYDRA</sequence>
<reference evidence="2 3" key="1">
    <citation type="submission" date="2020-04" db="EMBL/GenBank/DDBJ databases">
        <authorList>
            <person name="Klaysubun C."/>
            <person name="Duangmal K."/>
            <person name="Lipun K."/>
        </authorList>
    </citation>
    <scope>NUCLEOTIDE SEQUENCE [LARGE SCALE GENOMIC DNA]</scope>
    <source>
        <strain evidence="2 3">JCM 11839</strain>
    </source>
</reference>
<proteinExistence type="predicted"/>
<keyword evidence="3" id="KW-1185">Reference proteome</keyword>
<evidence type="ECO:0000256" key="1">
    <source>
        <dbReference type="SAM" id="Phobius"/>
    </source>
</evidence>
<dbReference type="RefSeq" id="WP_169400599.1">
    <property type="nucleotide sequence ID" value="NZ_BAAAJH010000006.1"/>
</dbReference>